<feature type="transmembrane region" description="Helical" evidence="1">
    <location>
        <begin position="32"/>
        <end position="49"/>
    </location>
</feature>
<keyword evidence="3" id="KW-1185">Reference proteome</keyword>
<protein>
    <submittedName>
        <fullName evidence="2">Uncharacterized protein</fullName>
    </submittedName>
</protein>
<feature type="transmembrane region" description="Helical" evidence="1">
    <location>
        <begin position="168"/>
        <end position="189"/>
    </location>
</feature>
<organism evidence="2 3">
    <name type="scientific">Mycoplasma marinum</name>
    <dbReference type="NCBI Taxonomy" id="1937190"/>
    <lineage>
        <taxon>Bacteria</taxon>
        <taxon>Bacillati</taxon>
        <taxon>Mycoplasmatota</taxon>
        <taxon>Mollicutes</taxon>
        <taxon>Mycoplasmataceae</taxon>
        <taxon>Mycoplasma</taxon>
    </lineage>
</organism>
<feature type="transmembrane region" description="Helical" evidence="1">
    <location>
        <begin position="100"/>
        <end position="122"/>
    </location>
</feature>
<reference evidence="2 3" key="1">
    <citation type="submission" date="2018-02" db="EMBL/GenBank/DDBJ databases">
        <title>Mycoplasma marinum and Mycoplasma todarodis sp. nov., moderately halophilic and psychrotolerant mycoplasmas isolated from cephalopods.</title>
        <authorList>
            <person name="Viver T."/>
        </authorList>
    </citation>
    <scope>NUCLEOTIDE SEQUENCE [LARGE SCALE GENOMIC DNA]</scope>
    <source>
        <strain evidence="2 3">PE</strain>
    </source>
</reference>
<dbReference type="Proteomes" id="UP000294192">
    <property type="component" value="Unassembled WGS sequence"/>
</dbReference>
<dbReference type="RefSeq" id="WP_131598984.1">
    <property type="nucleotide sequence ID" value="NZ_CBDBYK010000010.1"/>
</dbReference>
<feature type="transmembrane region" description="Helical" evidence="1">
    <location>
        <begin position="142"/>
        <end position="162"/>
    </location>
</feature>
<feature type="transmembrane region" description="Helical" evidence="1">
    <location>
        <begin position="7"/>
        <end position="26"/>
    </location>
</feature>
<evidence type="ECO:0000256" key="1">
    <source>
        <dbReference type="SAM" id="Phobius"/>
    </source>
</evidence>
<keyword evidence="1" id="KW-0812">Transmembrane</keyword>
<proteinExistence type="predicted"/>
<sequence>MAIIKQKYIKMCIAGLFMILSIVVFLLQDNSAIIYISILQVILACAYLINEKISLIEILFIGFLLFFLIFTQSLLCKLFIYDNIAPVKVVIENTIDSLSWVEILSGLLFWTFILTVIIEAIFKKKISINFFKLSSSSFKKIAYYFVCSFIVIIIISTQFLAANIYSGSLAWGVILYLVTLIVSIILFVVTYKVQKRFSIPAKN</sequence>
<evidence type="ECO:0000313" key="2">
    <source>
        <dbReference type="EMBL" id="TCG11274.1"/>
    </source>
</evidence>
<gene>
    <name evidence="2" type="ORF">C4B24_02405</name>
</gene>
<evidence type="ECO:0000313" key="3">
    <source>
        <dbReference type="Proteomes" id="UP000294192"/>
    </source>
</evidence>
<keyword evidence="1" id="KW-1133">Transmembrane helix</keyword>
<name>A0A4R0XLD0_9MOLU</name>
<feature type="transmembrane region" description="Helical" evidence="1">
    <location>
        <begin position="58"/>
        <end position="80"/>
    </location>
</feature>
<comment type="caution">
    <text evidence="2">The sequence shown here is derived from an EMBL/GenBank/DDBJ whole genome shotgun (WGS) entry which is preliminary data.</text>
</comment>
<dbReference type="EMBL" id="PSZO01000009">
    <property type="protein sequence ID" value="TCG11274.1"/>
    <property type="molecule type" value="Genomic_DNA"/>
</dbReference>
<dbReference type="AlphaFoldDB" id="A0A4R0XLD0"/>
<keyword evidence="1" id="KW-0472">Membrane</keyword>
<accession>A0A4R0XLD0</accession>